<dbReference type="GO" id="GO:0005886">
    <property type="term" value="C:plasma membrane"/>
    <property type="evidence" value="ECO:0007669"/>
    <property type="project" value="TreeGrafter"/>
</dbReference>
<name>A0A5C3M672_9AGAR</name>
<evidence type="ECO:0000259" key="11">
    <source>
        <dbReference type="Pfam" id="PF14703"/>
    </source>
</evidence>
<feature type="compositionally biased region" description="Polar residues" evidence="7">
    <location>
        <begin position="1163"/>
        <end position="1199"/>
    </location>
</feature>
<dbReference type="Proteomes" id="UP000308652">
    <property type="component" value="Unassembled WGS sequence"/>
</dbReference>
<dbReference type="PANTHER" id="PTHR13018">
    <property type="entry name" value="PROBABLE MEMBRANE PROTEIN DUF221-RELATED"/>
    <property type="match status" value="1"/>
</dbReference>
<dbReference type="Pfam" id="PF14703">
    <property type="entry name" value="PHM7_cyt"/>
    <property type="match status" value="1"/>
</dbReference>
<feature type="domain" description="CSC1/OSCA1-like N-terminal transmembrane" evidence="10">
    <location>
        <begin position="79"/>
        <end position="189"/>
    </location>
</feature>
<feature type="compositionally biased region" description="Basic and acidic residues" evidence="7">
    <location>
        <begin position="322"/>
        <end position="341"/>
    </location>
</feature>
<dbReference type="GO" id="GO:0005227">
    <property type="term" value="F:calcium-activated cation channel activity"/>
    <property type="evidence" value="ECO:0007669"/>
    <property type="project" value="InterPro"/>
</dbReference>
<feature type="transmembrane region" description="Helical" evidence="8">
    <location>
        <begin position="916"/>
        <end position="933"/>
    </location>
</feature>
<evidence type="ECO:0000256" key="1">
    <source>
        <dbReference type="ARBA" id="ARBA00004141"/>
    </source>
</evidence>
<keyword evidence="5 8" id="KW-1133">Transmembrane helix</keyword>
<evidence type="ECO:0000313" key="13">
    <source>
        <dbReference type="Proteomes" id="UP000308652"/>
    </source>
</evidence>
<feature type="region of interest" description="Disordered" evidence="7">
    <location>
        <begin position="1163"/>
        <end position="1209"/>
    </location>
</feature>
<evidence type="ECO:0000256" key="8">
    <source>
        <dbReference type="SAM" id="Phobius"/>
    </source>
</evidence>
<feature type="transmembrane region" description="Helical" evidence="8">
    <location>
        <begin position="771"/>
        <end position="792"/>
    </location>
</feature>
<evidence type="ECO:0000256" key="6">
    <source>
        <dbReference type="ARBA" id="ARBA00023136"/>
    </source>
</evidence>
<feature type="transmembrane region" description="Helical" evidence="8">
    <location>
        <begin position="720"/>
        <end position="743"/>
    </location>
</feature>
<feature type="region of interest" description="Disordered" evidence="7">
    <location>
        <begin position="459"/>
        <end position="500"/>
    </location>
</feature>
<evidence type="ECO:0000259" key="10">
    <source>
        <dbReference type="Pfam" id="PF13967"/>
    </source>
</evidence>
<evidence type="ECO:0000313" key="12">
    <source>
        <dbReference type="EMBL" id="TFK40830.1"/>
    </source>
</evidence>
<protein>
    <recommendedName>
        <fullName evidence="14">DUF221-domain-containing protein</fullName>
    </recommendedName>
</protein>
<dbReference type="EMBL" id="ML213596">
    <property type="protein sequence ID" value="TFK40830.1"/>
    <property type="molecule type" value="Genomic_DNA"/>
</dbReference>
<comment type="subcellular location">
    <subcellularLocation>
        <location evidence="1">Membrane</location>
        <topology evidence="1">Multi-pass membrane protein</topology>
    </subcellularLocation>
</comment>
<comment type="similarity">
    <text evidence="2">Belongs to the CSC1 (TC 1.A.17) family.</text>
</comment>
<dbReference type="InterPro" id="IPR045122">
    <property type="entry name" value="Csc1-like"/>
</dbReference>
<dbReference type="Pfam" id="PF13967">
    <property type="entry name" value="RSN1_TM"/>
    <property type="match status" value="1"/>
</dbReference>
<evidence type="ECO:0000256" key="4">
    <source>
        <dbReference type="ARBA" id="ARBA00022692"/>
    </source>
</evidence>
<keyword evidence="4 8" id="KW-0812">Transmembrane</keyword>
<dbReference type="Pfam" id="PF02714">
    <property type="entry name" value="RSN1_7TM"/>
    <property type="match status" value="1"/>
</dbReference>
<dbReference type="STRING" id="68775.A0A5C3M672"/>
<gene>
    <name evidence="12" type="ORF">BDQ12DRAFT_721445</name>
</gene>
<keyword evidence="3" id="KW-0813">Transport</keyword>
<feature type="transmembrane region" description="Helical" evidence="8">
    <location>
        <begin position="679"/>
        <end position="699"/>
    </location>
</feature>
<dbReference type="PANTHER" id="PTHR13018:SF139">
    <property type="entry name" value="PHOSPHATE METABOLISM PROTEIN 7"/>
    <property type="match status" value="1"/>
</dbReference>
<feature type="region of interest" description="Disordered" evidence="7">
    <location>
        <begin position="957"/>
        <end position="980"/>
    </location>
</feature>
<dbReference type="InterPro" id="IPR027815">
    <property type="entry name" value="CSC1/OSCA1-like_cyt"/>
</dbReference>
<feature type="transmembrane region" description="Helical" evidence="8">
    <location>
        <begin position="834"/>
        <end position="860"/>
    </location>
</feature>
<evidence type="ECO:0008006" key="14">
    <source>
        <dbReference type="Google" id="ProtNLM"/>
    </source>
</evidence>
<feature type="domain" description="CSC1/OSCA1-like 7TM region" evidence="9">
    <location>
        <begin position="624"/>
        <end position="905"/>
    </location>
</feature>
<feature type="transmembrane region" description="Helical" evidence="8">
    <location>
        <begin position="16"/>
        <end position="37"/>
    </location>
</feature>
<sequence>MTDIQTRPFSKNYSGLINQSVIAITITVLCVTGQELMKRRRRGKGKHAPQEGLGSRESWEFGYAFIACIKADHGLGKFPSPPTPKGWPLSWVKQVIQFPEARLNEIRGVDAALYIRFLRGAFWFTLLHTLTTFPILFPIHVEFSEATISPKSMTRASISSLVGTTKGLSLLWIHICLLFWLTLSWMATLLWICNGAFRLRAANLEIAARQAAETSENADKTYYPHPHPQYGFADIPAADKNHPNRGLRVRTVMVSNVPHSLRNEKDLKEYFEYYLSRKVDKPSMGLTSSTQPGFLNKTFAFVFNRAKRLPGHLPPLNPLLSRDSDRGGSQDSKENSNKSKKNLDVPVIERVVVARKMTELASLLERREDILRSLETAHIKLANKTLLAVKTAMDRKDASKPIVHSASKAAELMQKRRSKQADPEMGMIDEEVRMNQLIEVLGPYVEEFGCQRTFTSRSKKAISRTSKQAFRKLRTQGSEDSDNSDGTPGNPSIYLQERDSHPKKTVWEALLSLPRTSLDAYQPLINLSHVFRGKTVPAIDYYTAKLNLLTSLITENRAKAFSDYDPVSTAFVTFQDPADARRACKYLAVHPNNPLACLVTMAPMYQDLDWIRVMKSTFNAEFVRDWVVNVGVWAFTLFWLFPVSLLVGLVSIQNISLFWPSLKAYLDRHQWESEVIQSFLPTLLVALLALLIPLILLLIAKKAHTITTLSALHDRIMTRYYKFLIVNVLVFFCVGTVALQSFLESFRSKVVSRPDILKVVGDSFPTAGPFYVGWLIFTTAIHSCFELVMLGVRNRLSLPLIMYPSTSRQVTPRKRAVGIRPRTLNYYYWLPNHLMVIHVLLLFAVLNPFVLPFGTLYFFVQSGVMKNQLIHVYAKNYEGNGQLLLIRMVRYSLDGLVLSQAVFLAYMVVLKKSANVGLAAFLIVFTVLIKLLLTRMCRAQFEHDDIAEARILCGTRGEQATSDSETDAEGNTTHGNEQEHNAFIHRRRHSAFSTWRLPAWVNFSYTTMNHRRPNNAQRRPPNPFGPNSGSFSRIPSLTRKSGYGHKEAEVGPVQSATSPTDGYPWNNEGPASVPKIDLNVSNGYPAPDNNSPVVAHPPPIPWDDQGTPDLPYENPFYTRTIDNVLWLPQDPTNTLDLDDTIDLRVSLAVEVTAGQLGTWLGVQQTSSPDELSPVMSRTSTGPDQSSSLLAPPLQTSPVQHPTLLPDVDGTEEIDLPIVIAKRVQSKEDDIERTVRPRRPSGYRSKVSLGDKSSISTGSASAKRRPSFLEGPIPSFRSFSDNGPGRGRSNSIMSALHPPARSQRSRSTDHDSPRPDAHAQADFIVENASGAALPPPKLSRAQNVSAREAIAREVWEEEREALITRLEEEKAEEDKKARTTKSWLTSWMFRKAA</sequence>
<evidence type="ECO:0000259" key="9">
    <source>
        <dbReference type="Pfam" id="PF02714"/>
    </source>
</evidence>
<proteinExistence type="inferred from homology"/>
<evidence type="ECO:0000256" key="7">
    <source>
        <dbReference type="SAM" id="MobiDB-lite"/>
    </source>
</evidence>
<feature type="compositionally biased region" description="Polar residues" evidence="7">
    <location>
        <begin position="958"/>
        <end position="975"/>
    </location>
</feature>
<feature type="region of interest" description="Disordered" evidence="7">
    <location>
        <begin position="313"/>
        <end position="341"/>
    </location>
</feature>
<feature type="domain" description="CSC1/OSCA1-like cytosolic" evidence="11">
    <location>
        <begin position="343"/>
        <end position="610"/>
    </location>
</feature>
<accession>A0A5C3M672</accession>
<dbReference type="InterPro" id="IPR003864">
    <property type="entry name" value="CSC1/OSCA1-like_7TM"/>
</dbReference>
<feature type="transmembrane region" description="Helical" evidence="8">
    <location>
        <begin position="171"/>
        <end position="193"/>
    </location>
</feature>
<evidence type="ECO:0000256" key="3">
    <source>
        <dbReference type="ARBA" id="ARBA00022448"/>
    </source>
</evidence>
<feature type="region of interest" description="Disordered" evidence="7">
    <location>
        <begin position="1225"/>
        <end position="1315"/>
    </location>
</feature>
<feature type="transmembrane region" description="Helical" evidence="8">
    <location>
        <begin position="632"/>
        <end position="659"/>
    </location>
</feature>
<evidence type="ECO:0000256" key="2">
    <source>
        <dbReference type="ARBA" id="ARBA00007779"/>
    </source>
</evidence>
<feature type="region of interest" description="Disordered" evidence="7">
    <location>
        <begin position="1011"/>
        <end position="1107"/>
    </location>
</feature>
<feature type="compositionally biased region" description="Basic and acidic residues" evidence="7">
    <location>
        <begin position="1305"/>
        <end position="1315"/>
    </location>
</feature>
<feature type="transmembrane region" description="Helical" evidence="8">
    <location>
        <begin position="121"/>
        <end position="141"/>
    </location>
</feature>
<feature type="transmembrane region" description="Helical" evidence="8">
    <location>
        <begin position="891"/>
        <end position="909"/>
    </location>
</feature>
<organism evidence="12 13">
    <name type="scientific">Crucibulum laeve</name>
    <dbReference type="NCBI Taxonomy" id="68775"/>
    <lineage>
        <taxon>Eukaryota</taxon>
        <taxon>Fungi</taxon>
        <taxon>Dikarya</taxon>
        <taxon>Basidiomycota</taxon>
        <taxon>Agaricomycotina</taxon>
        <taxon>Agaricomycetes</taxon>
        <taxon>Agaricomycetidae</taxon>
        <taxon>Agaricales</taxon>
        <taxon>Agaricineae</taxon>
        <taxon>Nidulariaceae</taxon>
        <taxon>Crucibulum</taxon>
    </lineage>
</organism>
<feature type="compositionally biased region" description="Polar residues" evidence="7">
    <location>
        <begin position="1025"/>
        <end position="1039"/>
    </location>
</feature>
<keyword evidence="13" id="KW-1185">Reference proteome</keyword>
<evidence type="ECO:0000256" key="5">
    <source>
        <dbReference type="ARBA" id="ARBA00022989"/>
    </source>
</evidence>
<feature type="compositionally biased region" description="Basic and acidic residues" evidence="7">
    <location>
        <begin position="1225"/>
        <end position="1234"/>
    </location>
</feature>
<dbReference type="OrthoDB" id="1689567at2759"/>
<dbReference type="InterPro" id="IPR032880">
    <property type="entry name" value="CSC1/OSCA1-like_N"/>
</dbReference>
<reference evidence="12 13" key="1">
    <citation type="journal article" date="2019" name="Nat. Ecol. Evol.">
        <title>Megaphylogeny resolves global patterns of mushroom evolution.</title>
        <authorList>
            <person name="Varga T."/>
            <person name="Krizsan K."/>
            <person name="Foldi C."/>
            <person name="Dima B."/>
            <person name="Sanchez-Garcia M."/>
            <person name="Sanchez-Ramirez S."/>
            <person name="Szollosi G.J."/>
            <person name="Szarkandi J.G."/>
            <person name="Papp V."/>
            <person name="Albert L."/>
            <person name="Andreopoulos W."/>
            <person name="Angelini C."/>
            <person name="Antonin V."/>
            <person name="Barry K.W."/>
            <person name="Bougher N.L."/>
            <person name="Buchanan P."/>
            <person name="Buyck B."/>
            <person name="Bense V."/>
            <person name="Catcheside P."/>
            <person name="Chovatia M."/>
            <person name="Cooper J."/>
            <person name="Damon W."/>
            <person name="Desjardin D."/>
            <person name="Finy P."/>
            <person name="Geml J."/>
            <person name="Haridas S."/>
            <person name="Hughes K."/>
            <person name="Justo A."/>
            <person name="Karasinski D."/>
            <person name="Kautmanova I."/>
            <person name="Kiss B."/>
            <person name="Kocsube S."/>
            <person name="Kotiranta H."/>
            <person name="LaButti K.M."/>
            <person name="Lechner B.E."/>
            <person name="Liimatainen K."/>
            <person name="Lipzen A."/>
            <person name="Lukacs Z."/>
            <person name="Mihaltcheva S."/>
            <person name="Morgado L.N."/>
            <person name="Niskanen T."/>
            <person name="Noordeloos M.E."/>
            <person name="Ohm R.A."/>
            <person name="Ortiz-Santana B."/>
            <person name="Ovrebo C."/>
            <person name="Racz N."/>
            <person name="Riley R."/>
            <person name="Savchenko A."/>
            <person name="Shiryaev A."/>
            <person name="Soop K."/>
            <person name="Spirin V."/>
            <person name="Szebenyi C."/>
            <person name="Tomsovsky M."/>
            <person name="Tulloss R.E."/>
            <person name="Uehling J."/>
            <person name="Grigoriev I.V."/>
            <person name="Vagvolgyi C."/>
            <person name="Papp T."/>
            <person name="Martin F.M."/>
            <person name="Miettinen O."/>
            <person name="Hibbett D.S."/>
            <person name="Nagy L.G."/>
        </authorList>
    </citation>
    <scope>NUCLEOTIDE SEQUENCE [LARGE SCALE GENOMIC DNA]</scope>
    <source>
        <strain evidence="12 13">CBS 166.37</strain>
    </source>
</reference>
<keyword evidence="6 8" id="KW-0472">Membrane</keyword>
<feature type="compositionally biased region" description="Polar residues" evidence="7">
    <location>
        <begin position="1250"/>
        <end position="1259"/>
    </location>
</feature>